<evidence type="ECO:0000313" key="3">
    <source>
        <dbReference type="Proteomes" id="UP000026960"/>
    </source>
</evidence>
<reference evidence="2" key="1">
    <citation type="journal article" date="2009" name="Rice">
        <title>De Novo Next Generation Sequencing of Plant Genomes.</title>
        <authorList>
            <person name="Rounsley S."/>
            <person name="Marri P.R."/>
            <person name="Yu Y."/>
            <person name="He R."/>
            <person name="Sisneros N."/>
            <person name="Goicoechea J.L."/>
            <person name="Lee S.J."/>
            <person name="Angelova A."/>
            <person name="Kudrna D."/>
            <person name="Luo M."/>
            <person name="Affourtit J."/>
            <person name="Desany B."/>
            <person name="Knight J."/>
            <person name="Niazi F."/>
            <person name="Egholm M."/>
            <person name="Wing R.A."/>
        </authorList>
    </citation>
    <scope>NUCLEOTIDE SEQUENCE [LARGE SCALE GENOMIC DNA]</scope>
    <source>
        <strain evidence="2">cv. IRGC 105608</strain>
    </source>
</reference>
<keyword evidence="3" id="KW-1185">Reference proteome</keyword>
<organism evidence="2">
    <name type="scientific">Oryza barthii</name>
    <dbReference type="NCBI Taxonomy" id="65489"/>
    <lineage>
        <taxon>Eukaryota</taxon>
        <taxon>Viridiplantae</taxon>
        <taxon>Streptophyta</taxon>
        <taxon>Embryophyta</taxon>
        <taxon>Tracheophyta</taxon>
        <taxon>Spermatophyta</taxon>
        <taxon>Magnoliopsida</taxon>
        <taxon>Liliopsida</taxon>
        <taxon>Poales</taxon>
        <taxon>Poaceae</taxon>
        <taxon>BOP clade</taxon>
        <taxon>Oryzoideae</taxon>
        <taxon>Oryzeae</taxon>
        <taxon>Oryzinae</taxon>
        <taxon>Oryza</taxon>
    </lineage>
</organism>
<dbReference type="Gene3D" id="2.60.210.10">
    <property type="entry name" value="Apoptosis, Tumor Necrosis Factor Receptor Associated Protein 2, Chain A"/>
    <property type="match status" value="1"/>
</dbReference>
<dbReference type="GO" id="GO:0016567">
    <property type="term" value="P:protein ubiquitination"/>
    <property type="evidence" value="ECO:0007669"/>
    <property type="project" value="InterPro"/>
</dbReference>
<dbReference type="AlphaFoldDB" id="A0A0D3HLK6"/>
<dbReference type="InterPro" id="IPR002083">
    <property type="entry name" value="MATH/TRAF_dom"/>
</dbReference>
<dbReference type="EnsemblPlants" id="OBART11G12760.1">
    <property type="protein sequence ID" value="OBART11G12760.1"/>
    <property type="gene ID" value="OBART11G12760"/>
</dbReference>
<dbReference type="PaxDb" id="65489-OBART11G12760.1"/>
<dbReference type="Gramene" id="OBART11G12760.1">
    <property type="protein sequence ID" value="OBART11G12760.1"/>
    <property type="gene ID" value="OBART11G12760"/>
</dbReference>
<sequence length="215" mass="24116">MAPTEEDVTVSTVSTTATTGCHMLKIDGYTRIANMHGMVGNFVESSKFKVAGHTWSILCYPNGRTCPGFVSVSLTLHHITDDDANPRASQAQAEVRFSLVPQHHYGLTLPLGEPHEKRFTRVFYSGVTEGFDRFVVRKELEKSWYLKDDGFAIRCDIAVVNKLVVKEPVVRPADLERLGMVCNCNDDMCTLHHTLSFAQVVKLKFLEFFLGCFPL</sequence>
<dbReference type="STRING" id="65489.A0A0D3HLK6"/>
<dbReference type="InterPro" id="IPR045005">
    <property type="entry name" value="BPM1-6"/>
</dbReference>
<feature type="domain" description="MATH" evidence="1">
    <location>
        <begin position="19"/>
        <end position="157"/>
    </location>
</feature>
<dbReference type="eggNOG" id="KOG1987">
    <property type="taxonomic scope" value="Eukaryota"/>
</dbReference>
<dbReference type="PROSITE" id="PS50144">
    <property type="entry name" value="MATH"/>
    <property type="match status" value="1"/>
</dbReference>
<dbReference type="InterPro" id="IPR008974">
    <property type="entry name" value="TRAF-like"/>
</dbReference>
<name>A0A0D3HLK6_9ORYZ</name>
<reference evidence="2" key="2">
    <citation type="submission" date="2015-03" db="UniProtKB">
        <authorList>
            <consortium name="EnsemblPlants"/>
        </authorList>
    </citation>
    <scope>IDENTIFICATION</scope>
</reference>
<dbReference type="SUPFAM" id="SSF49599">
    <property type="entry name" value="TRAF domain-like"/>
    <property type="match status" value="1"/>
</dbReference>
<evidence type="ECO:0000259" key="1">
    <source>
        <dbReference type="PROSITE" id="PS50144"/>
    </source>
</evidence>
<evidence type="ECO:0000313" key="2">
    <source>
        <dbReference type="EnsemblPlants" id="OBART11G12760.1"/>
    </source>
</evidence>
<accession>A0A0D3HLK6</accession>
<dbReference type="PANTHER" id="PTHR26379:SF443">
    <property type="entry name" value="MATH DOMAIN CONTAINING PROTEIN"/>
    <property type="match status" value="1"/>
</dbReference>
<dbReference type="PANTHER" id="PTHR26379">
    <property type="entry name" value="BTB/POZ AND MATH DOMAIN-CONTAINING PROTEIN 1"/>
    <property type="match status" value="1"/>
</dbReference>
<proteinExistence type="predicted"/>
<dbReference type="HOGENOM" id="CLU_004253_6_0_1"/>
<dbReference type="Proteomes" id="UP000026960">
    <property type="component" value="Chromosome 11"/>
</dbReference>
<dbReference type="CDD" id="cd00121">
    <property type="entry name" value="MATH"/>
    <property type="match status" value="1"/>
</dbReference>
<protein>
    <recommendedName>
        <fullName evidence="1">MATH domain-containing protein</fullName>
    </recommendedName>
</protein>
<dbReference type="Pfam" id="PF22486">
    <property type="entry name" value="MATH_2"/>
    <property type="match status" value="1"/>
</dbReference>